<dbReference type="EMBL" id="JAUTXU010000056">
    <property type="protein sequence ID" value="KAK3714306.1"/>
    <property type="molecule type" value="Genomic_DNA"/>
</dbReference>
<reference evidence="1" key="1">
    <citation type="submission" date="2023-07" db="EMBL/GenBank/DDBJ databases">
        <title>Black Yeasts Isolated from many extreme environments.</title>
        <authorList>
            <person name="Coleine C."/>
            <person name="Stajich J.E."/>
            <person name="Selbmann L."/>
        </authorList>
    </citation>
    <scope>NUCLEOTIDE SEQUENCE</scope>
    <source>
        <strain evidence="1">CCFEE 5714</strain>
    </source>
</reference>
<name>A0ACC3NDH4_9PEZI</name>
<evidence type="ECO:0000313" key="2">
    <source>
        <dbReference type="Proteomes" id="UP001281147"/>
    </source>
</evidence>
<accession>A0ACC3NDH4</accession>
<dbReference type="Proteomes" id="UP001281147">
    <property type="component" value="Unassembled WGS sequence"/>
</dbReference>
<sequence>MRLFLLPVSTRRTLIYCERVQQQLAPGEKPPLSERIIAKATETWAGWERAEKGWQKQLTVQGNRLFKRIPYEEWGLKTIPSASKQRLEDADSGKLKFECLYPRAFMKEERVPGILKALATERQGLHRKRLWNSIVGMPITIPFAAIPVIPNIPFFYLCFRAYSHYRALYGGKLLEHLMSKNLVAITPSAELDEMYTAGLLHPHRSASREAPYPGPAETEQVSRVVEAQTNNGKEDVMLLQRWNGKLIAERFHLPEMEVEIERAVEQVESAIEKEKSELHDEKKEIMEAMAQKTDVKNPDIRR</sequence>
<comment type="caution">
    <text evidence="1">The sequence shown here is derived from an EMBL/GenBank/DDBJ whole genome shotgun (WGS) entry which is preliminary data.</text>
</comment>
<evidence type="ECO:0000313" key="1">
    <source>
        <dbReference type="EMBL" id="KAK3714306.1"/>
    </source>
</evidence>
<gene>
    <name evidence="1" type="ORF">LTR37_007892</name>
</gene>
<protein>
    <submittedName>
        <fullName evidence="1">Uncharacterized protein</fullName>
    </submittedName>
</protein>
<organism evidence="1 2">
    <name type="scientific">Vermiconidia calcicola</name>
    <dbReference type="NCBI Taxonomy" id="1690605"/>
    <lineage>
        <taxon>Eukaryota</taxon>
        <taxon>Fungi</taxon>
        <taxon>Dikarya</taxon>
        <taxon>Ascomycota</taxon>
        <taxon>Pezizomycotina</taxon>
        <taxon>Dothideomycetes</taxon>
        <taxon>Dothideomycetidae</taxon>
        <taxon>Mycosphaerellales</taxon>
        <taxon>Extremaceae</taxon>
        <taxon>Vermiconidia</taxon>
    </lineage>
</organism>
<proteinExistence type="predicted"/>
<keyword evidence="2" id="KW-1185">Reference proteome</keyword>